<proteinExistence type="predicted"/>
<keyword evidence="4" id="KW-1185">Reference proteome</keyword>
<sequence>MNKIFTFLLTLCLAAPTLLQAQDMARARQTLDTLTSQSMYGRGYTFEGDLKAALYIKNRFDEMGLQPLEGQSYFQEFSFPVNRIVKTPQLQVNGRTLVPGQDFVARSSSASGAGKAKVLPLDTLVFTDARVAQKFFRKNFTNKALVYPQQEQKRLAQLPAPYQQKLQQAKVHIILQPKSLLTTVAKQQEAVPVLEVLQNAWPQQAEKVYFTVQADLNPQHQTQNVIGFIPGSQQPDSVLVFSAHYDHLGSQGKEVYFPGANDNASGTTMLLELAQHYSRPENQPKYSMVFIAFAAEEAGLLGSFHYVQNPLFPLQQISFLLNLDLLGTGDEGLMVVNGKVHEQEFGLLQRLNEQHHYLPQIKSRGKAANSDHYPFSEAGVPAFFFYTLGGTAAYHNPQDHAAQLPLTKFPEVFKLITSFAEALMADEINQEEIN</sequence>
<gene>
    <name evidence="3" type="ORF">OO017_19310</name>
</gene>
<evidence type="ECO:0000256" key="1">
    <source>
        <dbReference type="SAM" id="SignalP"/>
    </source>
</evidence>
<dbReference type="PANTHER" id="PTHR12147:SF26">
    <property type="entry name" value="PEPTIDASE M28 DOMAIN-CONTAINING PROTEIN"/>
    <property type="match status" value="1"/>
</dbReference>
<dbReference type="RefSeq" id="WP_266054349.1">
    <property type="nucleotide sequence ID" value="NZ_JAPFQO010000016.1"/>
</dbReference>
<dbReference type="PANTHER" id="PTHR12147">
    <property type="entry name" value="METALLOPEPTIDASE M28 FAMILY MEMBER"/>
    <property type="match status" value="1"/>
</dbReference>
<protein>
    <submittedName>
        <fullName evidence="3">M28 family peptidase</fullName>
    </submittedName>
</protein>
<feature type="domain" description="Peptidase M28" evidence="2">
    <location>
        <begin position="224"/>
        <end position="418"/>
    </location>
</feature>
<dbReference type="InterPro" id="IPR007484">
    <property type="entry name" value="Peptidase_M28"/>
</dbReference>
<organism evidence="3 4">
    <name type="scientific">Pontibacter anaerobius</name>
    <dbReference type="NCBI Taxonomy" id="2993940"/>
    <lineage>
        <taxon>Bacteria</taxon>
        <taxon>Pseudomonadati</taxon>
        <taxon>Bacteroidota</taxon>
        <taxon>Cytophagia</taxon>
        <taxon>Cytophagales</taxon>
        <taxon>Hymenobacteraceae</taxon>
        <taxon>Pontibacter</taxon>
    </lineage>
</organism>
<dbReference type="Proteomes" id="UP001207228">
    <property type="component" value="Unassembled WGS sequence"/>
</dbReference>
<dbReference type="InterPro" id="IPR045175">
    <property type="entry name" value="M28_fam"/>
</dbReference>
<dbReference type="EMBL" id="JAPFQO010000016">
    <property type="protein sequence ID" value="MCX2742114.1"/>
    <property type="molecule type" value="Genomic_DNA"/>
</dbReference>
<dbReference type="SUPFAM" id="SSF53187">
    <property type="entry name" value="Zn-dependent exopeptidases"/>
    <property type="match status" value="1"/>
</dbReference>
<keyword evidence="1" id="KW-0732">Signal</keyword>
<accession>A0ABT3RK92</accession>
<reference evidence="3 4" key="1">
    <citation type="submission" date="2022-11" db="EMBL/GenBank/DDBJ databases">
        <title>The characterization of three novel Bacteroidetes species and genomic analysis of their roles in tidal elemental geochemical cycles.</title>
        <authorList>
            <person name="Ma K.-J."/>
        </authorList>
    </citation>
    <scope>NUCLEOTIDE SEQUENCE [LARGE SCALE GENOMIC DNA]</scope>
    <source>
        <strain evidence="3 4">M82</strain>
    </source>
</reference>
<evidence type="ECO:0000313" key="3">
    <source>
        <dbReference type="EMBL" id="MCX2742114.1"/>
    </source>
</evidence>
<evidence type="ECO:0000313" key="4">
    <source>
        <dbReference type="Proteomes" id="UP001207228"/>
    </source>
</evidence>
<dbReference type="Pfam" id="PF04389">
    <property type="entry name" value="Peptidase_M28"/>
    <property type="match status" value="1"/>
</dbReference>
<name>A0ABT3RK92_9BACT</name>
<dbReference type="Gene3D" id="3.40.630.10">
    <property type="entry name" value="Zn peptidases"/>
    <property type="match status" value="2"/>
</dbReference>
<evidence type="ECO:0000259" key="2">
    <source>
        <dbReference type="Pfam" id="PF04389"/>
    </source>
</evidence>
<feature type="chain" id="PRO_5046075209" evidence="1">
    <location>
        <begin position="22"/>
        <end position="434"/>
    </location>
</feature>
<feature type="signal peptide" evidence="1">
    <location>
        <begin position="1"/>
        <end position="21"/>
    </location>
</feature>
<comment type="caution">
    <text evidence="3">The sequence shown here is derived from an EMBL/GenBank/DDBJ whole genome shotgun (WGS) entry which is preliminary data.</text>
</comment>